<dbReference type="Gene3D" id="1.25.40.20">
    <property type="entry name" value="Ankyrin repeat-containing domain"/>
    <property type="match status" value="1"/>
</dbReference>
<dbReference type="OrthoDB" id="194358at2759"/>
<gene>
    <name evidence="6" type="ORF">CcCBS67573_g10231</name>
</gene>
<evidence type="ECO:0000313" key="6">
    <source>
        <dbReference type="EMBL" id="TPX47852.1"/>
    </source>
</evidence>
<dbReference type="PANTHER" id="PTHR24198">
    <property type="entry name" value="ANKYRIN REPEAT AND PROTEIN KINASE DOMAIN-CONTAINING PROTEIN"/>
    <property type="match status" value="1"/>
</dbReference>
<evidence type="ECO:0000256" key="1">
    <source>
        <dbReference type="ARBA" id="ARBA00022737"/>
    </source>
</evidence>
<dbReference type="SMART" id="SM00248">
    <property type="entry name" value="ANK"/>
    <property type="match status" value="6"/>
</dbReference>
<evidence type="ECO:0000256" key="4">
    <source>
        <dbReference type="SAM" id="Coils"/>
    </source>
</evidence>
<keyword evidence="2 3" id="KW-0040">ANK repeat</keyword>
<dbReference type="EMBL" id="QEAP01001288">
    <property type="protein sequence ID" value="TPX47852.1"/>
    <property type="molecule type" value="Genomic_DNA"/>
</dbReference>
<dbReference type="STRING" id="246404.A0A507D8F6"/>
<dbReference type="PROSITE" id="PS50297">
    <property type="entry name" value="ANK_REP_REGION"/>
    <property type="match status" value="2"/>
</dbReference>
<feature type="repeat" description="ANK" evidence="3">
    <location>
        <begin position="176"/>
        <end position="208"/>
    </location>
</feature>
<dbReference type="PANTHER" id="PTHR24198:SF165">
    <property type="entry name" value="ANKYRIN REPEAT-CONTAINING PROTEIN-RELATED"/>
    <property type="match status" value="1"/>
</dbReference>
<organism evidence="6 7">
    <name type="scientific">Chytriomyces confervae</name>
    <dbReference type="NCBI Taxonomy" id="246404"/>
    <lineage>
        <taxon>Eukaryota</taxon>
        <taxon>Fungi</taxon>
        <taxon>Fungi incertae sedis</taxon>
        <taxon>Chytridiomycota</taxon>
        <taxon>Chytridiomycota incertae sedis</taxon>
        <taxon>Chytridiomycetes</taxon>
        <taxon>Chytridiales</taxon>
        <taxon>Chytriomycetaceae</taxon>
        <taxon>Chytriomyces</taxon>
    </lineage>
</organism>
<evidence type="ECO:0000313" key="7">
    <source>
        <dbReference type="Proteomes" id="UP000320333"/>
    </source>
</evidence>
<dbReference type="Pfam" id="PF00023">
    <property type="entry name" value="Ank"/>
    <property type="match status" value="1"/>
</dbReference>
<dbReference type="SUPFAM" id="SSF48403">
    <property type="entry name" value="Ankyrin repeat"/>
    <property type="match status" value="1"/>
</dbReference>
<dbReference type="Pfam" id="PF12796">
    <property type="entry name" value="Ank_2"/>
    <property type="match status" value="1"/>
</dbReference>
<feature type="region of interest" description="Disordered" evidence="5">
    <location>
        <begin position="38"/>
        <end position="73"/>
    </location>
</feature>
<dbReference type="InterPro" id="IPR036770">
    <property type="entry name" value="Ankyrin_rpt-contain_sf"/>
</dbReference>
<comment type="caution">
    <text evidence="6">The sequence shown here is derived from an EMBL/GenBank/DDBJ whole genome shotgun (WGS) entry which is preliminary data.</text>
</comment>
<dbReference type="PROSITE" id="PS50088">
    <property type="entry name" value="ANK_REPEAT"/>
    <property type="match status" value="3"/>
</dbReference>
<feature type="repeat" description="ANK" evidence="3">
    <location>
        <begin position="278"/>
        <end position="302"/>
    </location>
</feature>
<dbReference type="Proteomes" id="UP000320333">
    <property type="component" value="Unassembled WGS sequence"/>
</dbReference>
<evidence type="ECO:0000256" key="5">
    <source>
        <dbReference type="SAM" id="MobiDB-lite"/>
    </source>
</evidence>
<proteinExistence type="predicted"/>
<feature type="compositionally biased region" description="Basic and acidic residues" evidence="5">
    <location>
        <begin position="38"/>
        <end position="52"/>
    </location>
</feature>
<dbReference type="AlphaFoldDB" id="A0A507D8F6"/>
<name>A0A507D8F6_9FUNG</name>
<keyword evidence="4" id="KW-0175">Coiled coil</keyword>
<sequence length="510" mass="56177">MSKKGFSSALFGKRKGSAVPCLMVLSLASYQGAKRLAKEADEKTSDRLDVLRNPHHSRVASASNASSSLPPLTVSAHADNSTMTAEKIKCATYLESRKLNSLQAAVHSGDLRKLRTFVAEKGGNFNKLDTYHGFTALHLAVDENKYDAAVILIDSSLALADKNPLKAIDLNAVNCKGRTALVIAVIREFSDIVHLLVKRSASLHVQDVLGCTALHYAVCLGDVTAFKLLTDAGAKTDVVDKSGIPLFFHAIKNKRTPIAEKLLGNMSTAEIDQAYGTDHSTALHYAVQHSMMSIVHALIEKGGITTMFEAPEGPRIQVYLQEGASLDQMVDKVRNELTEESVSKEQYNEEAKDSAPKTWPIDQSKSVACIETLQRELIDKNATIASLQQIQSDAADLYFVRLSMNPWSDCYRVRLSEQYKTNAEQQTNLDQMHAELIESKIATAAIPTTCQRHHAELANSIANLEADLSQEQSHNSVLEFEMNDMFAKEKLMKTRDDKIAAMDFAERTIH</sequence>
<evidence type="ECO:0000256" key="2">
    <source>
        <dbReference type="ARBA" id="ARBA00023043"/>
    </source>
</evidence>
<keyword evidence="1" id="KW-0677">Repeat</keyword>
<dbReference type="InterPro" id="IPR002110">
    <property type="entry name" value="Ankyrin_rpt"/>
</dbReference>
<feature type="coiled-coil region" evidence="4">
    <location>
        <begin position="330"/>
        <end position="390"/>
    </location>
</feature>
<evidence type="ECO:0000256" key="3">
    <source>
        <dbReference type="PROSITE-ProRule" id="PRU00023"/>
    </source>
</evidence>
<reference evidence="6 7" key="1">
    <citation type="journal article" date="2019" name="Sci. Rep.">
        <title>Comparative genomics of chytrid fungi reveal insights into the obligate biotrophic and pathogenic lifestyle of Synchytrium endobioticum.</title>
        <authorList>
            <person name="van de Vossenberg B.T.L.H."/>
            <person name="Warris S."/>
            <person name="Nguyen H.D.T."/>
            <person name="van Gent-Pelzer M.P.E."/>
            <person name="Joly D.L."/>
            <person name="van de Geest H.C."/>
            <person name="Bonants P.J.M."/>
            <person name="Smith D.S."/>
            <person name="Levesque C.A."/>
            <person name="van der Lee T.A.J."/>
        </authorList>
    </citation>
    <scope>NUCLEOTIDE SEQUENCE [LARGE SCALE GENOMIC DNA]</scope>
    <source>
        <strain evidence="6 7">CBS 675.73</strain>
    </source>
</reference>
<protein>
    <submittedName>
        <fullName evidence="6">Uncharacterized protein</fullName>
    </submittedName>
</protein>
<keyword evidence="7" id="KW-1185">Reference proteome</keyword>
<accession>A0A507D8F6</accession>
<feature type="repeat" description="ANK" evidence="3">
    <location>
        <begin position="209"/>
        <end position="241"/>
    </location>
</feature>